<feature type="transmembrane region" description="Helical" evidence="7">
    <location>
        <begin position="41"/>
        <end position="60"/>
    </location>
</feature>
<dbReference type="AlphaFoldDB" id="E6PI73"/>
<dbReference type="Pfam" id="PF00420">
    <property type="entry name" value="Oxidored_q2"/>
    <property type="match status" value="1"/>
</dbReference>
<comment type="caution">
    <text evidence="8">The sequence shown here is derived from an EMBL/GenBank/DDBJ whole genome shotgun (WGS) entry which is preliminary data.</text>
</comment>
<evidence type="ECO:0000256" key="1">
    <source>
        <dbReference type="ARBA" id="ARBA00004141"/>
    </source>
</evidence>
<dbReference type="FunFam" id="1.10.287.3510:FF:000001">
    <property type="entry name" value="NADH-quinone oxidoreductase subunit K"/>
    <property type="match status" value="1"/>
</dbReference>
<evidence type="ECO:0000256" key="5">
    <source>
        <dbReference type="ARBA" id="ARBA00022989"/>
    </source>
</evidence>
<dbReference type="EMBL" id="CABL01000019">
    <property type="protein sequence ID" value="CBH76163.1"/>
    <property type="molecule type" value="Genomic_DNA"/>
</dbReference>
<protein>
    <submittedName>
        <fullName evidence="8">NADH:ubiquinone oxidoreductase, membrane subunit K</fullName>
        <ecNumber evidence="8">1.6.99.5</ecNumber>
    </submittedName>
</protein>
<reference evidence="8" key="1">
    <citation type="submission" date="2009-10" db="EMBL/GenBank/DDBJ databases">
        <title>Diversity of trophic interactions inside an arsenic-rich microbial ecosystem.</title>
        <authorList>
            <person name="Bertin P.N."/>
            <person name="Heinrich-Salmeron A."/>
            <person name="Pelletier E."/>
            <person name="Goulhen-Chollet F."/>
            <person name="Arsene-Ploetze F."/>
            <person name="Gallien S."/>
            <person name="Calteau A."/>
            <person name="Vallenet D."/>
            <person name="Casiot C."/>
            <person name="Chane-Woon-Ming B."/>
            <person name="Giloteaux L."/>
            <person name="Barakat M."/>
            <person name="Bonnefoy V."/>
            <person name="Bruneel O."/>
            <person name="Chandler M."/>
            <person name="Cleiss J."/>
            <person name="Duran R."/>
            <person name="Elbaz-Poulichet F."/>
            <person name="Fonknechten N."/>
            <person name="Lauga B."/>
            <person name="Mornico D."/>
            <person name="Ortet P."/>
            <person name="Schaeffer C."/>
            <person name="Siguier P."/>
            <person name="Alexander Thil Smith A."/>
            <person name="Van Dorsselaer A."/>
            <person name="Weissenbach J."/>
            <person name="Medigue C."/>
            <person name="Le Paslier D."/>
        </authorList>
    </citation>
    <scope>NUCLEOTIDE SEQUENCE</scope>
</reference>
<dbReference type="GO" id="GO:0030964">
    <property type="term" value="C:NADH dehydrogenase complex"/>
    <property type="evidence" value="ECO:0007669"/>
    <property type="project" value="TreeGrafter"/>
</dbReference>
<keyword evidence="5 7" id="KW-1133">Transmembrane helix</keyword>
<feature type="transmembrane region" description="Helical" evidence="7">
    <location>
        <begin position="66"/>
        <end position="90"/>
    </location>
</feature>
<comment type="similarity">
    <text evidence="2">Belongs to the complex I subunit 4L family.</text>
</comment>
<keyword evidence="8" id="KW-0560">Oxidoreductase</keyword>
<name>E6PI73_9ZZZZ</name>
<evidence type="ECO:0000256" key="7">
    <source>
        <dbReference type="SAM" id="Phobius"/>
    </source>
</evidence>
<dbReference type="PANTHER" id="PTHR11434:SF16">
    <property type="entry name" value="NADH-UBIQUINONE OXIDOREDUCTASE CHAIN 4L"/>
    <property type="match status" value="1"/>
</dbReference>
<evidence type="ECO:0000256" key="4">
    <source>
        <dbReference type="ARBA" id="ARBA00022692"/>
    </source>
</evidence>
<dbReference type="NCBIfam" id="NF004320">
    <property type="entry name" value="PRK05715.1-2"/>
    <property type="match status" value="1"/>
</dbReference>
<dbReference type="GO" id="GO:0016651">
    <property type="term" value="F:oxidoreductase activity, acting on NAD(P)H"/>
    <property type="evidence" value="ECO:0007669"/>
    <property type="project" value="InterPro"/>
</dbReference>
<keyword evidence="4 7" id="KW-0812">Transmembrane</keyword>
<dbReference type="InterPro" id="IPR039428">
    <property type="entry name" value="NUOK/Mnh_C1-like"/>
</dbReference>
<dbReference type="PANTHER" id="PTHR11434">
    <property type="entry name" value="NADH-UBIQUINONE OXIDOREDUCTASE SUBUNIT ND4L"/>
    <property type="match status" value="1"/>
</dbReference>
<keyword evidence="6 7" id="KW-0472">Membrane</keyword>
<dbReference type="InterPro" id="IPR001133">
    <property type="entry name" value="NADH_UbQ_OxRdtase_chain4L/K"/>
</dbReference>
<evidence type="ECO:0000256" key="6">
    <source>
        <dbReference type="ARBA" id="ARBA00023136"/>
    </source>
</evidence>
<feature type="transmembrane region" description="Helical" evidence="7">
    <location>
        <begin position="6"/>
        <end position="29"/>
    </location>
</feature>
<organism evidence="8">
    <name type="scientific">mine drainage metagenome</name>
    <dbReference type="NCBI Taxonomy" id="410659"/>
    <lineage>
        <taxon>unclassified sequences</taxon>
        <taxon>metagenomes</taxon>
        <taxon>ecological metagenomes</taxon>
    </lineage>
</organism>
<evidence type="ECO:0000256" key="3">
    <source>
        <dbReference type="ARBA" id="ARBA00022448"/>
    </source>
</evidence>
<gene>
    <name evidence="8" type="primary">nuoK</name>
    <name evidence="8" type="ORF">CARN1_0643</name>
</gene>
<dbReference type="EC" id="1.6.99.5" evidence="8"/>
<comment type="subcellular location">
    <subcellularLocation>
        <location evidence="1">Membrane</location>
        <topology evidence="1">Multi-pass membrane protein</topology>
    </subcellularLocation>
</comment>
<keyword evidence="3" id="KW-0813">Transport</keyword>
<evidence type="ECO:0000256" key="2">
    <source>
        <dbReference type="ARBA" id="ARBA00010519"/>
    </source>
</evidence>
<sequence>MATSFAGVPIFNYEALASILFFIGLAGAVARRNPLVMLMSIELMFNAANLAFIVFARAWLNNAGQIFAFLVITVAAAEAAIALAIVVVVFRSAPQVDVDDVRVLHG</sequence>
<dbReference type="GO" id="GO:0042773">
    <property type="term" value="P:ATP synthesis coupled electron transport"/>
    <property type="evidence" value="ECO:0007669"/>
    <property type="project" value="InterPro"/>
</dbReference>
<dbReference type="Gene3D" id="1.10.287.3510">
    <property type="match status" value="1"/>
</dbReference>
<keyword evidence="8" id="KW-0830">Ubiquinone</keyword>
<dbReference type="HAMAP" id="MF_01456">
    <property type="entry name" value="NDH1_NuoK"/>
    <property type="match status" value="1"/>
</dbReference>
<proteinExistence type="inferred from homology"/>
<accession>E6PI73</accession>
<evidence type="ECO:0000313" key="8">
    <source>
        <dbReference type="EMBL" id="CBH76163.1"/>
    </source>
</evidence>